<sequence>MMTRIGEILGKDTSGGIRSSGTGQPAMDPDKANDSHIVGHDIDWEGHWERCAFYMPLQWFNMVVTRKT</sequence>
<protein>
    <submittedName>
        <fullName evidence="2">Uncharacterized protein</fullName>
    </submittedName>
</protein>
<evidence type="ECO:0000313" key="2">
    <source>
        <dbReference type="EMBL" id="KAG8186618.1"/>
    </source>
</evidence>
<dbReference type="AlphaFoldDB" id="A0AAV6US08"/>
<evidence type="ECO:0000313" key="3">
    <source>
        <dbReference type="Proteomes" id="UP000827092"/>
    </source>
</evidence>
<comment type="caution">
    <text evidence="2">The sequence shown here is derived from an EMBL/GenBank/DDBJ whole genome shotgun (WGS) entry which is preliminary data.</text>
</comment>
<reference evidence="2 3" key="1">
    <citation type="journal article" date="2022" name="Nat. Ecol. Evol.">
        <title>A masculinizing supergene underlies an exaggerated male reproductive morph in a spider.</title>
        <authorList>
            <person name="Hendrickx F."/>
            <person name="De Corte Z."/>
            <person name="Sonet G."/>
            <person name="Van Belleghem S.M."/>
            <person name="Kostlbacher S."/>
            <person name="Vangestel C."/>
        </authorList>
    </citation>
    <scope>NUCLEOTIDE SEQUENCE [LARGE SCALE GENOMIC DNA]</scope>
    <source>
        <strain evidence="2">W744_W776</strain>
    </source>
</reference>
<dbReference type="Proteomes" id="UP000827092">
    <property type="component" value="Unassembled WGS sequence"/>
</dbReference>
<accession>A0AAV6US08</accession>
<name>A0AAV6US08_9ARAC</name>
<dbReference type="EMBL" id="JAFNEN010000296">
    <property type="protein sequence ID" value="KAG8186618.1"/>
    <property type="molecule type" value="Genomic_DNA"/>
</dbReference>
<keyword evidence="3" id="KW-1185">Reference proteome</keyword>
<proteinExistence type="predicted"/>
<evidence type="ECO:0000256" key="1">
    <source>
        <dbReference type="SAM" id="MobiDB-lite"/>
    </source>
</evidence>
<feature type="region of interest" description="Disordered" evidence="1">
    <location>
        <begin position="1"/>
        <end position="35"/>
    </location>
</feature>
<gene>
    <name evidence="2" type="ORF">JTE90_019939</name>
</gene>
<organism evidence="2 3">
    <name type="scientific">Oedothorax gibbosus</name>
    <dbReference type="NCBI Taxonomy" id="931172"/>
    <lineage>
        <taxon>Eukaryota</taxon>
        <taxon>Metazoa</taxon>
        <taxon>Ecdysozoa</taxon>
        <taxon>Arthropoda</taxon>
        <taxon>Chelicerata</taxon>
        <taxon>Arachnida</taxon>
        <taxon>Araneae</taxon>
        <taxon>Araneomorphae</taxon>
        <taxon>Entelegynae</taxon>
        <taxon>Araneoidea</taxon>
        <taxon>Linyphiidae</taxon>
        <taxon>Erigoninae</taxon>
        <taxon>Oedothorax</taxon>
    </lineage>
</organism>